<dbReference type="Proteomes" id="UP001259659">
    <property type="component" value="Unassembled WGS sequence"/>
</dbReference>
<keyword evidence="2" id="KW-1185">Reference proteome</keyword>
<organism evidence="1 2">
    <name type="scientific">Haloarcula saliterrae</name>
    <dbReference type="NCBI Taxonomy" id="2950534"/>
    <lineage>
        <taxon>Archaea</taxon>
        <taxon>Methanobacteriati</taxon>
        <taxon>Methanobacteriota</taxon>
        <taxon>Stenosarchaea group</taxon>
        <taxon>Halobacteria</taxon>
        <taxon>Halobacteriales</taxon>
        <taxon>Haloarculaceae</taxon>
        <taxon>Haloarcula</taxon>
    </lineage>
</organism>
<dbReference type="RefSeq" id="WP_310918573.1">
    <property type="nucleotide sequence ID" value="NZ_JAMQON010000001.1"/>
</dbReference>
<dbReference type="EMBL" id="JAMQON010000001">
    <property type="protein sequence ID" value="MDS0258983.1"/>
    <property type="molecule type" value="Genomic_DNA"/>
</dbReference>
<gene>
    <name evidence="1" type="ORF">NDI56_06205</name>
</gene>
<name>A0ABU2F9M3_9EURY</name>
<accession>A0ABU2F9M3</accession>
<reference evidence="1 2" key="1">
    <citation type="submission" date="2022-06" db="EMBL/GenBank/DDBJ databases">
        <title>Haloarcula sp. a new haloarchaeum isolate from saline soil.</title>
        <authorList>
            <person name="Strakova D."/>
            <person name="Galisteo C."/>
            <person name="Sanchez-Porro C."/>
            <person name="Ventosa A."/>
        </authorList>
    </citation>
    <scope>NUCLEOTIDE SEQUENCE [LARGE SCALE GENOMIC DNA]</scope>
    <source>
        <strain evidence="1 2">S1CR25-12</strain>
    </source>
</reference>
<evidence type="ECO:0000313" key="1">
    <source>
        <dbReference type="EMBL" id="MDS0258983.1"/>
    </source>
</evidence>
<sequence>MRETVADFRPDLPYRIRHLIGPWLTGVARLVGQPEFKLHRSGYAGTVELPRDELERELTRGGFAWGPVSWYHQPAVGSDPDGSWTFRRAPLSDRQLHVILIARAPDRIDVYAHWEYSWLRHPIKHARQLGIDREAGSATMRKWLDRRDVDYESNSRTRRKVGRAVRRVAAPLLGRVTP</sequence>
<protein>
    <submittedName>
        <fullName evidence="1">Uncharacterized protein</fullName>
    </submittedName>
</protein>
<evidence type="ECO:0000313" key="2">
    <source>
        <dbReference type="Proteomes" id="UP001259659"/>
    </source>
</evidence>
<comment type="caution">
    <text evidence="1">The sequence shown here is derived from an EMBL/GenBank/DDBJ whole genome shotgun (WGS) entry which is preliminary data.</text>
</comment>
<proteinExistence type="predicted"/>